<protein>
    <submittedName>
        <fullName evidence="1">Uncharacterized protein</fullName>
    </submittedName>
</protein>
<dbReference type="EMBL" id="JAWDJW010006815">
    <property type="protein sequence ID" value="KAK3063529.1"/>
    <property type="molecule type" value="Genomic_DNA"/>
</dbReference>
<sequence length="262" mass="28766">MLECLSKVFSEHVPDVASTGAEIHQFFMRNKGGPGTAVRNARRVGRGEDCGEEKRRRKLRRIGLLGEPTKKSHEYMEGQMEKGDKLKSEGGEAAKSKGRKTPKRSEALSYDEELHDGLGGDDDGGSQLDKESIWKRALTLRAITPKEVVISKRALISMMAQIGSMNLMVVMDPTIEMALTTKSSLERAFPSASITLTASHSGNSDSEDSSYCSEPSDPEYHTDEEYDNDDDLSVGEEVQSQASDSESKQESAALEDLNARTE</sequence>
<accession>A0ACC3D8I7</accession>
<organism evidence="1 2">
    <name type="scientific">Coniosporium uncinatum</name>
    <dbReference type="NCBI Taxonomy" id="93489"/>
    <lineage>
        <taxon>Eukaryota</taxon>
        <taxon>Fungi</taxon>
        <taxon>Dikarya</taxon>
        <taxon>Ascomycota</taxon>
        <taxon>Pezizomycotina</taxon>
        <taxon>Dothideomycetes</taxon>
        <taxon>Dothideomycetes incertae sedis</taxon>
        <taxon>Coniosporium</taxon>
    </lineage>
</organism>
<evidence type="ECO:0000313" key="1">
    <source>
        <dbReference type="EMBL" id="KAK3063529.1"/>
    </source>
</evidence>
<dbReference type="Proteomes" id="UP001186974">
    <property type="component" value="Unassembled WGS sequence"/>
</dbReference>
<comment type="caution">
    <text evidence="1">The sequence shown here is derived from an EMBL/GenBank/DDBJ whole genome shotgun (WGS) entry which is preliminary data.</text>
</comment>
<reference evidence="1" key="1">
    <citation type="submission" date="2024-09" db="EMBL/GenBank/DDBJ databases">
        <title>Black Yeasts Isolated from many extreme environments.</title>
        <authorList>
            <person name="Coleine C."/>
            <person name="Stajich J.E."/>
            <person name="Selbmann L."/>
        </authorList>
    </citation>
    <scope>NUCLEOTIDE SEQUENCE</scope>
    <source>
        <strain evidence="1">CCFEE 5737</strain>
    </source>
</reference>
<gene>
    <name evidence="1" type="ORF">LTS18_014812</name>
</gene>
<keyword evidence="2" id="KW-1185">Reference proteome</keyword>
<name>A0ACC3D8I7_9PEZI</name>
<evidence type="ECO:0000313" key="2">
    <source>
        <dbReference type="Proteomes" id="UP001186974"/>
    </source>
</evidence>
<proteinExistence type="predicted"/>